<dbReference type="Proteomes" id="UP000247892">
    <property type="component" value="Unassembled WGS sequence"/>
</dbReference>
<name>A0A318LK55_9PSEU</name>
<dbReference type="InterPro" id="IPR041583">
    <property type="entry name" value="TetR_C_31"/>
</dbReference>
<evidence type="ECO:0000313" key="5">
    <source>
        <dbReference type="Proteomes" id="UP000247892"/>
    </source>
</evidence>
<dbReference type="OrthoDB" id="7506349at2"/>
<dbReference type="RefSeq" id="WP_110341967.1">
    <property type="nucleotide sequence ID" value="NZ_MASU01000013.1"/>
</dbReference>
<protein>
    <recommendedName>
        <fullName evidence="3">HTH tetR-type domain-containing protein</fullName>
    </recommendedName>
</protein>
<dbReference type="AlphaFoldDB" id="A0A318LK55"/>
<dbReference type="EMBL" id="MASU01000013">
    <property type="protein sequence ID" value="PXY24075.1"/>
    <property type="molecule type" value="Genomic_DNA"/>
</dbReference>
<keyword evidence="1 2" id="KW-0238">DNA-binding</keyword>
<gene>
    <name evidence="4" type="ORF">BA062_27885</name>
</gene>
<dbReference type="PROSITE" id="PS50977">
    <property type="entry name" value="HTH_TETR_2"/>
    <property type="match status" value="1"/>
</dbReference>
<sequence length="193" mass="20971">MTGRREQVLDAAIRVLGTQGTRQLTHRAVDAEAGVPSGTASNHFRTRDALLAGVLERLRELETRSWERVAAELSGAVEIDVFADVVGGLALELAGPARVVTLARHALLAEAAFHDGLREEVAVQQGRIESWAAEWLRALGSPRPERDLWTVMSLLDGLLAHQCVNPDPDFDPASAIRALLHGLRETWGAPHSQ</sequence>
<reference evidence="4 5" key="1">
    <citation type="submission" date="2016-07" db="EMBL/GenBank/DDBJ databases">
        <title>Draft genome sequence of Prauserella sp. YIM 121212, isolated from alkaline soil.</title>
        <authorList>
            <person name="Ruckert C."/>
            <person name="Albersmeier A."/>
            <person name="Jiang C.-L."/>
            <person name="Jiang Y."/>
            <person name="Kalinowski J."/>
            <person name="Schneider O."/>
            <person name="Winkler A."/>
            <person name="Zotchev S.B."/>
        </authorList>
    </citation>
    <scope>NUCLEOTIDE SEQUENCE [LARGE SCALE GENOMIC DNA]</scope>
    <source>
        <strain evidence="4 5">YIM 121212</strain>
    </source>
</reference>
<dbReference type="SUPFAM" id="SSF48498">
    <property type="entry name" value="Tetracyclin repressor-like, C-terminal domain"/>
    <property type="match status" value="1"/>
</dbReference>
<dbReference type="Pfam" id="PF17940">
    <property type="entry name" value="TetR_C_31"/>
    <property type="match status" value="1"/>
</dbReference>
<organism evidence="4 5">
    <name type="scientific">Prauserella flavalba</name>
    <dbReference type="NCBI Taxonomy" id="1477506"/>
    <lineage>
        <taxon>Bacteria</taxon>
        <taxon>Bacillati</taxon>
        <taxon>Actinomycetota</taxon>
        <taxon>Actinomycetes</taxon>
        <taxon>Pseudonocardiales</taxon>
        <taxon>Pseudonocardiaceae</taxon>
        <taxon>Prauserella</taxon>
    </lineage>
</organism>
<proteinExistence type="predicted"/>
<accession>A0A318LK55</accession>
<evidence type="ECO:0000256" key="2">
    <source>
        <dbReference type="PROSITE-ProRule" id="PRU00335"/>
    </source>
</evidence>
<dbReference type="Gene3D" id="1.10.357.10">
    <property type="entry name" value="Tetracycline Repressor, domain 2"/>
    <property type="match status" value="1"/>
</dbReference>
<dbReference type="InterPro" id="IPR001647">
    <property type="entry name" value="HTH_TetR"/>
</dbReference>
<keyword evidence="5" id="KW-1185">Reference proteome</keyword>
<comment type="caution">
    <text evidence="4">The sequence shown here is derived from an EMBL/GenBank/DDBJ whole genome shotgun (WGS) entry which is preliminary data.</text>
</comment>
<dbReference type="InterPro" id="IPR009057">
    <property type="entry name" value="Homeodomain-like_sf"/>
</dbReference>
<evidence type="ECO:0000313" key="4">
    <source>
        <dbReference type="EMBL" id="PXY24075.1"/>
    </source>
</evidence>
<dbReference type="GO" id="GO:0003677">
    <property type="term" value="F:DNA binding"/>
    <property type="evidence" value="ECO:0007669"/>
    <property type="project" value="UniProtKB-UniRule"/>
</dbReference>
<dbReference type="InterPro" id="IPR036271">
    <property type="entry name" value="Tet_transcr_reg_TetR-rel_C_sf"/>
</dbReference>
<evidence type="ECO:0000259" key="3">
    <source>
        <dbReference type="PROSITE" id="PS50977"/>
    </source>
</evidence>
<feature type="domain" description="HTH tetR-type" evidence="3">
    <location>
        <begin position="2"/>
        <end position="62"/>
    </location>
</feature>
<feature type="DNA-binding region" description="H-T-H motif" evidence="2">
    <location>
        <begin position="25"/>
        <end position="44"/>
    </location>
</feature>
<dbReference type="SUPFAM" id="SSF46689">
    <property type="entry name" value="Homeodomain-like"/>
    <property type="match status" value="1"/>
</dbReference>
<evidence type="ECO:0000256" key="1">
    <source>
        <dbReference type="ARBA" id="ARBA00023125"/>
    </source>
</evidence>
<dbReference type="Pfam" id="PF00440">
    <property type="entry name" value="TetR_N"/>
    <property type="match status" value="1"/>
</dbReference>